<protein>
    <recommendedName>
        <fullName evidence="4">DUF2325 domain-containing protein</fullName>
    </recommendedName>
</protein>
<evidence type="ECO:0000313" key="3">
    <source>
        <dbReference type="EMBL" id="XBH05368.1"/>
    </source>
</evidence>
<dbReference type="RefSeq" id="WP_406698184.1">
    <property type="nucleotide sequence ID" value="NZ_CP155447.1"/>
</dbReference>
<evidence type="ECO:0000256" key="2">
    <source>
        <dbReference type="SAM" id="MobiDB-lite"/>
    </source>
</evidence>
<feature type="coiled-coil region" evidence="1">
    <location>
        <begin position="63"/>
        <end position="139"/>
    </location>
</feature>
<keyword evidence="1" id="KW-0175">Coiled coil</keyword>
<name>A0AAU7CK36_9BACT</name>
<dbReference type="EMBL" id="CP155447">
    <property type="protein sequence ID" value="XBH05368.1"/>
    <property type="molecule type" value="Genomic_DNA"/>
</dbReference>
<evidence type="ECO:0000256" key="1">
    <source>
        <dbReference type="SAM" id="Coils"/>
    </source>
</evidence>
<gene>
    <name evidence="3" type="ORF">V5E97_04950</name>
</gene>
<proteinExistence type="predicted"/>
<feature type="region of interest" description="Disordered" evidence="2">
    <location>
        <begin position="268"/>
        <end position="288"/>
    </location>
</feature>
<reference evidence="3" key="1">
    <citation type="submission" date="2024-05" db="EMBL/GenBank/DDBJ databases">
        <title>Planctomycetes of the genus Singulisphaera possess chitinolytic capabilities.</title>
        <authorList>
            <person name="Ivanova A."/>
        </authorList>
    </citation>
    <scope>NUCLEOTIDE SEQUENCE</scope>
    <source>
        <strain evidence="3">Ch08T</strain>
    </source>
</reference>
<organism evidence="3">
    <name type="scientific">Singulisphaera sp. Ch08</name>
    <dbReference type="NCBI Taxonomy" id="3120278"/>
    <lineage>
        <taxon>Bacteria</taxon>
        <taxon>Pseudomonadati</taxon>
        <taxon>Planctomycetota</taxon>
        <taxon>Planctomycetia</taxon>
        <taxon>Isosphaerales</taxon>
        <taxon>Isosphaeraceae</taxon>
        <taxon>Singulisphaera</taxon>
    </lineage>
</organism>
<sequence>MTPSLERLAELVRQAEAKSRAKKLGAETQQAAEQFRTAEVRANRAAQRLREIRPVRMRELEQAEIDEQHLKELVRKLAQYKAALDSDADPENLIADAQTEIERKKREAQAEIESVSRESDEARRELRTAMDHYQQLRRELDRLQPQLADKFSNEDRLLWDAEMHFPGGQFQTLAREVEASLNYFGMLGKLEQYSQLKIWIGRFRMHQAANDGEMTEENQALSQRTFHQLKTLSKQYEPGYIEAFRHDFHTDWAAYVAEAQEQLLQATETARRSKDWEQQRQESQARDLERQQLNREAGLAALEELKALMSRTALPEEGVEEFLNQLKLVVSGLGASDPTVLGLVMPYREVISGGNGLRALRRNLDRIRQEESKDDDTLQERYEDLISATQGLRVLMIGGSVREDVRRTLQRLFEFDKLDWEPYEDAKPAMLDSIERRVRNHGVDLVLILKSFIGHHVPERLRPLCEQQGIPCLMVERGYGAAQVGETLRRGLLKPA</sequence>
<evidence type="ECO:0008006" key="4">
    <source>
        <dbReference type="Google" id="ProtNLM"/>
    </source>
</evidence>
<accession>A0AAU7CK36</accession>
<feature type="compositionally biased region" description="Basic and acidic residues" evidence="2">
    <location>
        <begin position="269"/>
        <end position="288"/>
    </location>
</feature>
<dbReference type="AlphaFoldDB" id="A0AAU7CK36"/>